<dbReference type="InterPro" id="IPR005225">
    <property type="entry name" value="Small_GTP-bd"/>
</dbReference>
<dbReference type="SMART" id="SM00176">
    <property type="entry name" value="RAN"/>
    <property type="match status" value="1"/>
</dbReference>
<evidence type="ECO:0000256" key="2">
    <source>
        <dbReference type="ARBA" id="ARBA00022741"/>
    </source>
</evidence>
<evidence type="ECO:0000259" key="7">
    <source>
        <dbReference type="SMART" id="SM00849"/>
    </source>
</evidence>
<feature type="region of interest" description="Disordered" evidence="6">
    <location>
        <begin position="593"/>
        <end position="623"/>
    </location>
</feature>
<dbReference type="InterPro" id="IPR027417">
    <property type="entry name" value="P-loop_NTPase"/>
</dbReference>
<dbReference type="SMART" id="SM00174">
    <property type="entry name" value="RHO"/>
    <property type="match status" value="1"/>
</dbReference>
<proteinExistence type="inferred from homology"/>
<reference evidence="8 9" key="1">
    <citation type="journal article" date="2022" name="bioRxiv">
        <title>Genomics of Preaxostyla Flagellates Illuminates Evolutionary Transitions and the Path Towards Mitochondrial Loss.</title>
        <authorList>
            <person name="Novak L.V.F."/>
            <person name="Treitli S.C."/>
            <person name="Pyrih J."/>
            <person name="Halakuc P."/>
            <person name="Pipaliya S.V."/>
            <person name="Vacek V."/>
            <person name="Brzon O."/>
            <person name="Soukal P."/>
            <person name="Eme L."/>
            <person name="Dacks J.B."/>
            <person name="Karnkowska A."/>
            <person name="Elias M."/>
            <person name="Hampl V."/>
        </authorList>
    </citation>
    <scope>NUCLEOTIDE SEQUENCE [LARGE SCALE GENOMIC DNA]</scope>
    <source>
        <strain evidence="8">NAU3</strain>
        <tissue evidence="8">Gut</tissue>
    </source>
</reference>
<dbReference type="SMART" id="SM00173">
    <property type="entry name" value="RAS"/>
    <property type="match status" value="1"/>
</dbReference>
<keyword evidence="4" id="KW-0449">Lipoprotein</keyword>
<dbReference type="Gene3D" id="3.40.50.300">
    <property type="entry name" value="P-loop containing nucleotide triphosphate hydrolases"/>
    <property type="match status" value="1"/>
</dbReference>
<evidence type="ECO:0000313" key="9">
    <source>
        <dbReference type="Proteomes" id="UP001281761"/>
    </source>
</evidence>
<name>A0ABQ9XT66_9EUKA</name>
<dbReference type="PROSITE" id="PS51421">
    <property type="entry name" value="RAS"/>
    <property type="match status" value="1"/>
</dbReference>
<feature type="compositionally biased region" description="Polar residues" evidence="6">
    <location>
        <begin position="527"/>
        <end position="540"/>
    </location>
</feature>
<feature type="region of interest" description="Disordered" evidence="6">
    <location>
        <begin position="525"/>
        <end position="566"/>
    </location>
</feature>
<dbReference type="EMBL" id="JARBJD010000075">
    <property type="protein sequence ID" value="KAK2954672.1"/>
    <property type="molecule type" value="Genomic_DNA"/>
</dbReference>
<keyword evidence="3" id="KW-0342">GTP-binding</keyword>
<dbReference type="PROSITE" id="PS51420">
    <property type="entry name" value="RHO"/>
    <property type="match status" value="1"/>
</dbReference>
<evidence type="ECO:0000256" key="1">
    <source>
        <dbReference type="ARBA" id="ARBA00006270"/>
    </source>
</evidence>
<dbReference type="PRINTS" id="PR00449">
    <property type="entry name" value="RASTRNSFRMNG"/>
</dbReference>
<dbReference type="InterPro" id="IPR001279">
    <property type="entry name" value="Metallo-B-lactamas"/>
</dbReference>
<evidence type="ECO:0000313" key="8">
    <source>
        <dbReference type="EMBL" id="KAK2954672.1"/>
    </source>
</evidence>
<dbReference type="PROSITE" id="PS51419">
    <property type="entry name" value="RAB"/>
    <property type="match status" value="1"/>
</dbReference>
<dbReference type="CDD" id="cd07726">
    <property type="entry name" value="ST1585-like_MBL-fold"/>
    <property type="match status" value="1"/>
</dbReference>
<keyword evidence="2" id="KW-0547">Nucleotide-binding</keyword>
<dbReference type="Pfam" id="PF00753">
    <property type="entry name" value="Lactamase_B"/>
    <property type="match status" value="1"/>
</dbReference>
<comment type="caution">
    <text evidence="8">The sequence shown here is derived from an EMBL/GenBank/DDBJ whole genome shotgun (WGS) entry which is preliminary data.</text>
</comment>
<dbReference type="CDD" id="cd04107">
    <property type="entry name" value="Rab32_Rab38"/>
    <property type="match status" value="1"/>
</dbReference>
<evidence type="ECO:0000256" key="3">
    <source>
        <dbReference type="ARBA" id="ARBA00023134"/>
    </source>
</evidence>
<dbReference type="SUPFAM" id="SSF52540">
    <property type="entry name" value="P-loop containing nucleoside triphosphate hydrolases"/>
    <property type="match status" value="1"/>
</dbReference>
<dbReference type="SMART" id="SM00175">
    <property type="entry name" value="RAB"/>
    <property type="match status" value="1"/>
</dbReference>
<organism evidence="8 9">
    <name type="scientific">Blattamonas nauphoetae</name>
    <dbReference type="NCBI Taxonomy" id="2049346"/>
    <lineage>
        <taxon>Eukaryota</taxon>
        <taxon>Metamonada</taxon>
        <taxon>Preaxostyla</taxon>
        <taxon>Oxymonadida</taxon>
        <taxon>Blattamonas</taxon>
    </lineage>
</organism>
<protein>
    <submittedName>
        <fullName evidence="8">Ypt/Rab-type GTPase ypt7</fullName>
    </submittedName>
</protein>
<gene>
    <name evidence="8" type="ORF">BLNAU_10327</name>
</gene>
<evidence type="ECO:0000256" key="6">
    <source>
        <dbReference type="SAM" id="MobiDB-lite"/>
    </source>
</evidence>
<sequence length="959" mass="109074">MEDDSKVVEYLLKVLVVGDLGVGKTSFIQRYVHNMFDREYKATIGVDFAYKLIQISSDKVVRLQLWDIAGQERYGNMTRVYYKEALGAIVVFDLSRPNTLDSVKKWKQDIDSKVRLPDANESPLPVILLANKCDLVKNSINPTQLDLFCKENGFVKWFETSAKDGTHVEDAANFLVKQILETDSNPQQDTHADDTLQIEQKEEKNSQHVQLCSLRCDQIKDISDVYRTILNSMTGEHVVSLCRHLSEQEFLQLILSERKSTLFSQIVRVSEKILTNNHGSYSIVFITQCEPSTFSLTFQTYPEIIVFDQYKEKDTTDILMEKLNHRSELTASLDSLVTLRASDNTIPKIVSRIVSLFTPDHWTLTSILSTLDRFMIAKTHIPQTDIQQIAEKFRIGRFEKLFAQVRDHPLKHPHNFAGFFTNEPLVKPKPPHTILSHDQVRMALAGYLCSFLPRKINRIDKFSIVQLKSGRGTGRTKNQQDRPESEPVPFSASLLFFVAAQLTTHEQQSWSVRSQLQRRQFLVASLPRTSHPQQSTTPRNRSVKPAKKERQTPRKVPSPSSPAPLPLEKAIQLPSRVKPAGFSQLSGFESQLQELPITKQKRQKATSRERKPPKPKELPAPPSPYVTTEYAASYLLTSKATNRCAIIETGVPKSLPYILEALSSLKVAVDQIDYVIVTHIHLDHAGCAGNLMKELPKATFKCHRRGARHMADPTILVQSATQVYGKEFMDEQYGELANIPAERIKAVDGPEDLELCNNVIIHLEQTSGHAPHHIWTCLFLPRDTEPKTAHEGKTHENGRICRGIFTGDQYAAEYPFQRNHEKKVRNLMPQCTPPQFDPPQWHLAIERVKELDPCLLFLTHYGVVDFEETQIPEIHSKLDKYVELTNKMIDEHLSKGEGAEDTNTEASIATLILPLLIGDIDPNMKEIKVLRDDSLVLAQGLHVFYERTLRARIDARQSQ</sequence>
<dbReference type="SUPFAM" id="SSF56281">
    <property type="entry name" value="Metallo-hydrolase/oxidoreductase"/>
    <property type="match status" value="1"/>
</dbReference>
<comment type="similarity">
    <text evidence="1">Belongs to the small GTPase superfamily. Rab family.</text>
</comment>
<dbReference type="PANTHER" id="PTHR47981">
    <property type="entry name" value="RAB FAMILY"/>
    <property type="match status" value="1"/>
</dbReference>
<accession>A0ABQ9XT66</accession>
<dbReference type="InterPro" id="IPR037482">
    <property type="entry name" value="ST1585_MBL-fold"/>
</dbReference>
<dbReference type="SMART" id="SM00849">
    <property type="entry name" value="Lactamase_B"/>
    <property type="match status" value="1"/>
</dbReference>
<feature type="domain" description="Metallo-beta-lactamase" evidence="7">
    <location>
        <begin position="630"/>
        <end position="860"/>
    </location>
</feature>
<evidence type="ECO:0000256" key="4">
    <source>
        <dbReference type="ARBA" id="ARBA00023288"/>
    </source>
</evidence>
<dbReference type="Pfam" id="PF00071">
    <property type="entry name" value="Ras"/>
    <property type="match status" value="1"/>
</dbReference>
<keyword evidence="9" id="KW-1185">Reference proteome</keyword>
<dbReference type="InterPro" id="IPR036866">
    <property type="entry name" value="RibonucZ/Hydroxyglut_hydro"/>
</dbReference>
<dbReference type="Gene3D" id="3.60.15.10">
    <property type="entry name" value="Ribonuclease Z/Hydroxyacylglutathione hydrolase-like"/>
    <property type="match status" value="1"/>
</dbReference>
<keyword evidence="5" id="KW-0636">Prenylation</keyword>
<dbReference type="NCBIfam" id="TIGR00231">
    <property type="entry name" value="small_GTP"/>
    <property type="match status" value="1"/>
</dbReference>
<evidence type="ECO:0000256" key="5">
    <source>
        <dbReference type="ARBA" id="ARBA00023289"/>
    </source>
</evidence>
<feature type="compositionally biased region" description="Basic and acidic residues" evidence="6">
    <location>
        <begin position="606"/>
        <end position="617"/>
    </location>
</feature>
<dbReference type="PANTHER" id="PTHR47981:SF39">
    <property type="entry name" value="RAS-RELATED PROTEIN RAB"/>
    <property type="match status" value="1"/>
</dbReference>
<dbReference type="InterPro" id="IPR030697">
    <property type="entry name" value="Rab29/Rab38/Rab32"/>
</dbReference>
<dbReference type="InterPro" id="IPR001806">
    <property type="entry name" value="Small_GTPase"/>
</dbReference>
<dbReference type="Proteomes" id="UP001281761">
    <property type="component" value="Unassembled WGS sequence"/>
</dbReference>